<accession>A0A4R6T4E0</accession>
<name>A0A4R6T4E0_9BACT</name>
<organism evidence="1 2">
    <name type="scientific">Algoriphagus boseongensis</name>
    <dbReference type="NCBI Taxonomy" id="1442587"/>
    <lineage>
        <taxon>Bacteria</taxon>
        <taxon>Pseudomonadati</taxon>
        <taxon>Bacteroidota</taxon>
        <taxon>Cytophagia</taxon>
        <taxon>Cytophagales</taxon>
        <taxon>Cyclobacteriaceae</taxon>
        <taxon>Algoriphagus</taxon>
    </lineage>
</organism>
<gene>
    <name evidence="1" type="ORF">DFQ04_2003</name>
</gene>
<dbReference type="Proteomes" id="UP000294535">
    <property type="component" value="Unassembled WGS sequence"/>
</dbReference>
<evidence type="ECO:0000313" key="2">
    <source>
        <dbReference type="Proteomes" id="UP000294535"/>
    </source>
</evidence>
<dbReference type="EMBL" id="SNYF01000006">
    <property type="protein sequence ID" value="TDQ17351.1"/>
    <property type="molecule type" value="Genomic_DNA"/>
</dbReference>
<keyword evidence="2" id="KW-1185">Reference proteome</keyword>
<reference evidence="1 2" key="1">
    <citation type="submission" date="2019-03" db="EMBL/GenBank/DDBJ databases">
        <title>Genomic Encyclopedia of Type Strains, Phase III (KMG-III): the genomes of soil and plant-associated and newly described type strains.</title>
        <authorList>
            <person name="Whitman W."/>
        </authorList>
    </citation>
    <scope>NUCLEOTIDE SEQUENCE [LARGE SCALE GENOMIC DNA]</scope>
    <source>
        <strain evidence="1 2">CECT 8446</strain>
    </source>
</reference>
<evidence type="ECO:0000313" key="1">
    <source>
        <dbReference type="EMBL" id="TDQ17351.1"/>
    </source>
</evidence>
<protein>
    <submittedName>
        <fullName evidence="1">Uncharacterized protein</fullName>
    </submittedName>
</protein>
<sequence>MTFMLSIKHFQGQEQLSIHLSGFNKDRNEDVKWFDQLIEPNKKIILEVLDGKETSSPKEIEKREESFIDKQKLETYLFLQKELKEKGLI</sequence>
<proteinExistence type="predicted"/>
<dbReference type="AlphaFoldDB" id="A0A4R6T4E0"/>
<comment type="caution">
    <text evidence="1">The sequence shown here is derived from an EMBL/GenBank/DDBJ whole genome shotgun (WGS) entry which is preliminary data.</text>
</comment>